<dbReference type="Proteomes" id="UP000033140">
    <property type="component" value="Unassembled WGS sequence"/>
</dbReference>
<evidence type="ECO:0000259" key="5">
    <source>
        <dbReference type="PROSITE" id="PS50858"/>
    </source>
</evidence>
<dbReference type="InterPro" id="IPR037278">
    <property type="entry name" value="ARFGAP/RecO"/>
</dbReference>
<feature type="region of interest" description="Disordered" evidence="3">
    <location>
        <begin position="330"/>
        <end position="384"/>
    </location>
</feature>
<dbReference type="PROSITE" id="PS50858">
    <property type="entry name" value="BSD"/>
    <property type="match status" value="1"/>
</dbReference>
<feature type="compositionally biased region" description="Low complexity" evidence="3">
    <location>
        <begin position="242"/>
        <end position="257"/>
    </location>
</feature>
<keyword evidence="1" id="KW-0862">Zinc</keyword>
<dbReference type="GO" id="GO:0005737">
    <property type="term" value="C:cytoplasm"/>
    <property type="evidence" value="ECO:0007669"/>
    <property type="project" value="TreeGrafter"/>
</dbReference>
<dbReference type="Gene3D" id="1.10.220.150">
    <property type="entry name" value="Arf GTPase activating protein"/>
    <property type="match status" value="1"/>
</dbReference>
<protein>
    <recommendedName>
        <fullName evidence="8">Arf-GAP domain-containing protein</fullName>
    </recommendedName>
</protein>
<feature type="domain" description="Arf-GAP" evidence="4">
    <location>
        <begin position="15"/>
        <end position="135"/>
    </location>
</feature>
<feature type="region of interest" description="Disordered" evidence="3">
    <location>
        <begin position="768"/>
        <end position="871"/>
    </location>
</feature>
<dbReference type="Gene3D" id="1.10.3970.10">
    <property type="entry name" value="BSD domain"/>
    <property type="match status" value="1"/>
</dbReference>
<dbReference type="PRINTS" id="PR00405">
    <property type="entry name" value="REVINTRACTNG"/>
</dbReference>
<feature type="compositionally biased region" description="Low complexity" evidence="3">
    <location>
        <begin position="289"/>
        <end position="305"/>
    </location>
</feature>
<feature type="compositionally biased region" description="Low complexity" evidence="3">
    <location>
        <begin position="219"/>
        <end position="230"/>
    </location>
</feature>
<organism evidence="6 7">
    <name type="scientific">Saitoella complicata (strain BCRC 22490 / CBS 7301 / JCM 7358 / NBRC 10748 / NRRL Y-17804)</name>
    <dbReference type="NCBI Taxonomy" id="698492"/>
    <lineage>
        <taxon>Eukaryota</taxon>
        <taxon>Fungi</taxon>
        <taxon>Dikarya</taxon>
        <taxon>Ascomycota</taxon>
        <taxon>Taphrinomycotina</taxon>
        <taxon>Taphrinomycotina incertae sedis</taxon>
        <taxon>Saitoella</taxon>
    </lineage>
</organism>
<dbReference type="InterPro" id="IPR005607">
    <property type="entry name" value="BSD_dom"/>
</dbReference>
<dbReference type="SMART" id="SM00751">
    <property type="entry name" value="BSD"/>
    <property type="match status" value="1"/>
</dbReference>
<evidence type="ECO:0000313" key="7">
    <source>
        <dbReference type="Proteomes" id="UP000033140"/>
    </source>
</evidence>
<dbReference type="InterPro" id="IPR044732">
    <property type="entry name" value="ArfGAP_SMAP1-like"/>
</dbReference>
<feature type="compositionally biased region" description="Low complexity" evidence="3">
    <location>
        <begin position="794"/>
        <end position="807"/>
    </location>
</feature>
<reference evidence="6 7" key="1">
    <citation type="journal article" date="2011" name="J. Gen. Appl. Microbiol.">
        <title>Draft genome sequencing of the enigmatic yeast Saitoella complicata.</title>
        <authorList>
            <person name="Nishida H."/>
            <person name="Hamamoto M."/>
            <person name="Sugiyama J."/>
        </authorList>
    </citation>
    <scope>NUCLEOTIDE SEQUENCE [LARGE SCALE GENOMIC DNA]</scope>
    <source>
        <strain evidence="6 7">NRRL Y-17804</strain>
    </source>
</reference>
<dbReference type="EMBL" id="BACD03000006">
    <property type="protein sequence ID" value="GAO46968.1"/>
    <property type="molecule type" value="Genomic_DNA"/>
</dbReference>
<dbReference type="InterPro" id="IPR001164">
    <property type="entry name" value="ArfGAP_dom"/>
</dbReference>
<name>A0A0E9NAZ1_SAICN</name>
<feature type="compositionally biased region" description="Acidic residues" evidence="3">
    <location>
        <begin position="778"/>
        <end position="793"/>
    </location>
</feature>
<keyword evidence="1" id="KW-0863">Zinc-finger</keyword>
<dbReference type="CDD" id="cd08839">
    <property type="entry name" value="ArfGap_SMAP"/>
    <property type="match status" value="1"/>
</dbReference>
<accession>A0A0E9NAZ1</accession>
<comment type="caution">
    <text evidence="6">The sequence shown here is derived from an EMBL/GenBank/DDBJ whole genome shotgun (WGS) entry which is preliminary data.</text>
</comment>
<dbReference type="Pfam" id="PF01412">
    <property type="entry name" value="ArfGap"/>
    <property type="match status" value="1"/>
</dbReference>
<feature type="region of interest" description="Disordered" evidence="3">
    <location>
        <begin position="242"/>
        <end position="265"/>
    </location>
</feature>
<evidence type="ECO:0008006" key="8">
    <source>
        <dbReference type="Google" id="ProtNLM"/>
    </source>
</evidence>
<dbReference type="InterPro" id="IPR038508">
    <property type="entry name" value="ArfGAP_dom_sf"/>
</dbReference>
<evidence type="ECO:0000256" key="2">
    <source>
        <dbReference type="SAM" id="Coils"/>
    </source>
</evidence>
<dbReference type="STRING" id="698492.A0A0E9NAZ1"/>
<dbReference type="SUPFAM" id="SSF140383">
    <property type="entry name" value="BSD domain-like"/>
    <property type="match status" value="1"/>
</dbReference>
<evidence type="ECO:0000256" key="1">
    <source>
        <dbReference type="PROSITE-ProRule" id="PRU00288"/>
    </source>
</evidence>
<feature type="compositionally biased region" description="Acidic residues" evidence="3">
    <location>
        <begin position="137"/>
        <end position="148"/>
    </location>
</feature>
<keyword evidence="7" id="KW-1185">Reference proteome</keyword>
<feature type="compositionally biased region" description="Acidic residues" evidence="3">
    <location>
        <begin position="862"/>
        <end position="871"/>
    </location>
</feature>
<dbReference type="InterPro" id="IPR051718">
    <property type="entry name" value="ARF_GTPase-activating"/>
</dbReference>
<feature type="compositionally biased region" description="Basic and acidic residues" evidence="3">
    <location>
        <begin position="852"/>
        <end position="861"/>
    </location>
</feature>
<feature type="region of interest" description="Disordered" evidence="3">
    <location>
        <begin position="128"/>
        <end position="230"/>
    </location>
</feature>
<dbReference type="PROSITE" id="PS50115">
    <property type="entry name" value="ARFGAP"/>
    <property type="match status" value="1"/>
</dbReference>
<dbReference type="GO" id="GO:0008270">
    <property type="term" value="F:zinc ion binding"/>
    <property type="evidence" value="ECO:0007669"/>
    <property type="project" value="UniProtKB-KW"/>
</dbReference>
<feature type="compositionally biased region" description="Low complexity" evidence="3">
    <location>
        <begin position="332"/>
        <end position="357"/>
    </location>
</feature>
<feature type="compositionally biased region" description="Polar residues" evidence="3">
    <location>
        <begin position="826"/>
        <end position="838"/>
    </location>
</feature>
<feature type="compositionally biased region" description="Basic and acidic residues" evidence="3">
    <location>
        <begin position="768"/>
        <end position="777"/>
    </location>
</feature>
<dbReference type="GO" id="GO:0005096">
    <property type="term" value="F:GTPase activator activity"/>
    <property type="evidence" value="ECO:0007669"/>
    <property type="project" value="InterPro"/>
</dbReference>
<feature type="coiled-coil region" evidence="2">
    <location>
        <begin position="569"/>
        <end position="596"/>
    </location>
</feature>
<dbReference type="FunFam" id="1.10.220.150:FF:000010">
    <property type="entry name" value="Stromal membrane-associated protein"/>
    <property type="match status" value="1"/>
</dbReference>
<reference evidence="6 7" key="2">
    <citation type="journal article" date="2014" name="J. Gen. Appl. Microbiol.">
        <title>The early diverging ascomycetous budding yeast Saitoella complicata has three histone deacetylases belonging to the Clr6, Hos2, and Rpd3 lineages.</title>
        <authorList>
            <person name="Nishida H."/>
            <person name="Matsumoto T."/>
            <person name="Kondo S."/>
            <person name="Hamamoto M."/>
            <person name="Yoshikawa H."/>
        </authorList>
    </citation>
    <scope>NUCLEOTIDE SEQUENCE [LARGE SCALE GENOMIC DNA]</scope>
    <source>
        <strain evidence="6 7">NRRL Y-17804</strain>
    </source>
</reference>
<dbReference type="InterPro" id="IPR035925">
    <property type="entry name" value="BSD_dom_sf"/>
</dbReference>
<dbReference type="PANTHER" id="PTHR45705:SF1">
    <property type="entry name" value="FI20236P1"/>
    <property type="match status" value="1"/>
</dbReference>
<feature type="region of interest" description="Disordered" evidence="3">
    <location>
        <begin position="411"/>
        <end position="439"/>
    </location>
</feature>
<feature type="domain" description="BSD" evidence="5">
    <location>
        <begin position="707"/>
        <end position="759"/>
    </location>
</feature>
<gene>
    <name evidence="6" type="ORF">G7K_1185-t1</name>
</gene>
<dbReference type="Pfam" id="PF03909">
    <property type="entry name" value="BSD"/>
    <property type="match status" value="1"/>
</dbReference>
<feature type="compositionally biased region" description="Polar residues" evidence="3">
    <location>
        <begin position="358"/>
        <end position="378"/>
    </location>
</feature>
<dbReference type="SUPFAM" id="SSF57863">
    <property type="entry name" value="ArfGap/RecO-like zinc finger"/>
    <property type="match status" value="1"/>
</dbReference>
<evidence type="ECO:0000313" key="6">
    <source>
        <dbReference type="EMBL" id="GAO46968.1"/>
    </source>
</evidence>
<keyword evidence="1" id="KW-0479">Metal-binding</keyword>
<sequence length="871" mass="93129">MATRSARTADRAQNERNLSTLKVLLKEPGNKFCADCKTADHPRWASWSLGVFICIRCSGIHRSMGTHVSRVKSVDLDAWTNEQLDNMVRWGNVRANKYWEHGLSPGHVPSDSKIDNFIRTKYDMKRWVMPGPMPDPDTLDDGDEEEDVLTSAIKQKVETARAPASSNVHRRAPSLHKPTPPKPALATFDLLGGDDFPPAAPSAPSAPVTRAKPPVLNEPATKASAAPPKPADSLLGLDFFSSSSSSGPSTTGPAAGSIASKTATGGRADLKTSILSLYASVPQKSPRPQQQQTYATGGYQSGYTSPPVATTPSAASGAMGDLASAFGGFGFSSTPAQPQPQPTGASSTLSSLNTPNLWASSTAQSQPPRNTTGQASNSKQEDAFGGLASFGNFTSSSFSRPKVTQAQSFGGSAATSDLWGSTTTSASAGISSGNNWSTSALPAQTQAKTGDHDDFGDFEGASAATGATAAKTSGGNAFGSFGSFEDNPWIAPWSVCSLPVALAVAMDFIEANTYVPEERESQEGEQKQSLASDFDELKKNLAATTLGAKAFSFWGKAVKQTQELSTQALKHSADLSQKAQAELKHLQEQKALQDAQKVGTNAFGYLKGGWEKANDVKWKDLEGVEGKAEQYLKGLGTLLKDAVMIQPPGEGSSTPGPQENTIFDAAEGDDVKKKQIHVTRLGRQLHILHTTESSFKEDPSDDGFSTWRQKFDVEAKTEDIAKTLDQWPELRAVMDGLVPEEVTYAVFWTRYFWHADKIRAEEQKRKELLQGADKTEDGGEEFAWDEEDEEDESATPASPKNAPSASSTETLDAKAALPEPSENETARSSTEQTESSGSYDVVSAGSATPQMPEKKEKAADKADDESDDDWE</sequence>
<feature type="region of interest" description="Disordered" evidence="3">
    <location>
        <begin position="280"/>
        <end position="316"/>
    </location>
</feature>
<dbReference type="SMART" id="SM00105">
    <property type="entry name" value="ArfGap"/>
    <property type="match status" value="1"/>
</dbReference>
<dbReference type="PANTHER" id="PTHR45705">
    <property type="entry name" value="FI20236P1"/>
    <property type="match status" value="1"/>
</dbReference>
<proteinExistence type="predicted"/>
<dbReference type="AlphaFoldDB" id="A0A0E9NAZ1"/>
<keyword evidence="2" id="KW-0175">Coiled coil</keyword>
<evidence type="ECO:0000259" key="4">
    <source>
        <dbReference type="PROSITE" id="PS50115"/>
    </source>
</evidence>
<feature type="compositionally biased region" description="Low complexity" evidence="3">
    <location>
        <begin position="419"/>
        <end position="437"/>
    </location>
</feature>
<reference evidence="6 7" key="3">
    <citation type="journal article" date="2015" name="Genome Announc.">
        <title>Draft Genome Sequence of the Archiascomycetous Yeast Saitoella complicata.</title>
        <authorList>
            <person name="Yamauchi K."/>
            <person name="Kondo S."/>
            <person name="Hamamoto M."/>
            <person name="Takahashi Y."/>
            <person name="Ogura Y."/>
            <person name="Hayashi T."/>
            <person name="Nishida H."/>
        </authorList>
    </citation>
    <scope>NUCLEOTIDE SEQUENCE [LARGE SCALE GENOMIC DNA]</scope>
    <source>
        <strain evidence="6 7">NRRL Y-17804</strain>
    </source>
</reference>
<evidence type="ECO:0000256" key="3">
    <source>
        <dbReference type="SAM" id="MobiDB-lite"/>
    </source>
</evidence>